<organism evidence="3">
    <name type="scientific">hydrothermal vent metagenome</name>
    <dbReference type="NCBI Taxonomy" id="652676"/>
    <lineage>
        <taxon>unclassified sequences</taxon>
        <taxon>metagenomes</taxon>
        <taxon>ecological metagenomes</taxon>
    </lineage>
</organism>
<dbReference type="Pfam" id="PF13279">
    <property type="entry name" value="4HBT_2"/>
    <property type="match status" value="1"/>
</dbReference>
<evidence type="ECO:0000313" key="3">
    <source>
        <dbReference type="EMBL" id="VAW77517.1"/>
    </source>
</evidence>
<evidence type="ECO:0000256" key="2">
    <source>
        <dbReference type="ARBA" id="ARBA00022801"/>
    </source>
</evidence>
<comment type="similarity">
    <text evidence="1">Belongs to the 4-hydroxybenzoyl-CoA thioesterase family.</text>
</comment>
<dbReference type="PANTHER" id="PTHR31793:SF37">
    <property type="entry name" value="ACYL-COA THIOESTER HYDROLASE YBGC"/>
    <property type="match status" value="1"/>
</dbReference>
<dbReference type="InterPro" id="IPR014166">
    <property type="entry name" value="Tol-Pal_acyl-CoA_thioesterase"/>
</dbReference>
<reference evidence="3" key="1">
    <citation type="submission" date="2018-06" db="EMBL/GenBank/DDBJ databases">
        <authorList>
            <person name="Zhirakovskaya E."/>
        </authorList>
    </citation>
    <scope>NUCLEOTIDE SEQUENCE</scope>
</reference>
<sequence>MLQAMRSRNYFLLSWSLRGMILSQFIWPVRVYYEDTDSGGVVYYANYLKFMERARTEHLRTLGFEQDTLRTEQGILFTVHSIQVDFRQPAHFNDALEVSADIGEQRGASLTFEQQVRRRGESSILCSGKIRVACVDSSSFRPSPIPGFILEALSNVG</sequence>
<dbReference type="SUPFAM" id="SSF54637">
    <property type="entry name" value="Thioesterase/thiol ester dehydrase-isomerase"/>
    <property type="match status" value="1"/>
</dbReference>
<dbReference type="CDD" id="cd00586">
    <property type="entry name" value="4HBT"/>
    <property type="match status" value="1"/>
</dbReference>
<dbReference type="NCBIfam" id="TIGR00051">
    <property type="entry name" value="YbgC/FadM family acyl-CoA thioesterase"/>
    <property type="match status" value="1"/>
</dbReference>
<dbReference type="FunFam" id="3.10.129.10:FF:000004">
    <property type="entry name" value="Tol-pal system-associated acyl-CoA thioesterase"/>
    <property type="match status" value="1"/>
</dbReference>
<dbReference type="PANTHER" id="PTHR31793">
    <property type="entry name" value="4-HYDROXYBENZOYL-COA THIOESTERASE FAMILY MEMBER"/>
    <property type="match status" value="1"/>
</dbReference>
<dbReference type="InterPro" id="IPR029069">
    <property type="entry name" value="HotDog_dom_sf"/>
</dbReference>
<protein>
    <submittedName>
        <fullName evidence="3">Tol-Pal system-associated acyl-CoA thioesterase</fullName>
    </submittedName>
</protein>
<dbReference type="GO" id="GO:0047617">
    <property type="term" value="F:fatty acyl-CoA hydrolase activity"/>
    <property type="evidence" value="ECO:0007669"/>
    <property type="project" value="TreeGrafter"/>
</dbReference>
<accession>A0A3B0YPR7</accession>
<proteinExistence type="inferred from homology"/>
<evidence type="ECO:0000256" key="1">
    <source>
        <dbReference type="ARBA" id="ARBA00005953"/>
    </source>
</evidence>
<dbReference type="InterPro" id="IPR006684">
    <property type="entry name" value="YbgC/YbaW"/>
</dbReference>
<dbReference type="EMBL" id="UOFN01000077">
    <property type="protein sequence ID" value="VAW77517.1"/>
    <property type="molecule type" value="Genomic_DNA"/>
</dbReference>
<name>A0A3B0YPR7_9ZZZZ</name>
<dbReference type="Gene3D" id="3.10.129.10">
    <property type="entry name" value="Hotdog Thioesterase"/>
    <property type="match status" value="1"/>
</dbReference>
<keyword evidence="2" id="KW-0378">Hydrolase</keyword>
<dbReference type="NCBIfam" id="TIGR02799">
    <property type="entry name" value="thio_ybgC"/>
    <property type="match status" value="1"/>
</dbReference>
<gene>
    <name evidence="3" type="ORF">MNBD_GAMMA15-2190</name>
</gene>
<dbReference type="PIRSF" id="PIRSF003230">
    <property type="entry name" value="YbgC"/>
    <property type="match status" value="1"/>
</dbReference>
<dbReference type="InterPro" id="IPR050563">
    <property type="entry name" value="4-hydroxybenzoyl-CoA_TE"/>
</dbReference>
<dbReference type="AlphaFoldDB" id="A0A3B0YPR7"/>